<evidence type="ECO:0000313" key="1">
    <source>
        <dbReference type="EMBL" id="SFS71159.1"/>
    </source>
</evidence>
<dbReference type="Proteomes" id="UP000198852">
    <property type="component" value="Unassembled WGS sequence"/>
</dbReference>
<protein>
    <submittedName>
        <fullName evidence="1">Uncharacterized protein</fullName>
    </submittedName>
</protein>
<proteinExistence type="predicted"/>
<reference evidence="2" key="1">
    <citation type="submission" date="2016-10" db="EMBL/GenBank/DDBJ databases">
        <authorList>
            <person name="Varghese N."/>
            <person name="Submissions S."/>
        </authorList>
    </citation>
    <scope>NUCLEOTIDE SEQUENCE [LARGE SCALE GENOMIC DNA]</scope>
    <source>
        <strain evidence="2">DSM 44771</strain>
    </source>
</reference>
<dbReference type="AlphaFoldDB" id="A0A1I6S2J8"/>
<keyword evidence="2" id="KW-1185">Reference proteome</keyword>
<name>A0A1I6S2J8_9PSEU</name>
<dbReference type="STRING" id="95161.SAMN05660874_02833"/>
<dbReference type="EMBL" id="FOZX01000004">
    <property type="protein sequence ID" value="SFS71159.1"/>
    <property type="molecule type" value="Genomic_DNA"/>
</dbReference>
<accession>A0A1I6S2J8</accession>
<gene>
    <name evidence="1" type="ORF">SAMN05660874_02833</name>
</gene>
<evidence type="ECO:0000313" key="2">
    <source>
        <dbReference type="Proteomes" id="UP000198852"/>
    </source>
</evidence>
<sequence length="89" mass="9490">MPLKMTGATRGERSEQAQIGCLWVSHTAEQVTLRQAHAISAVDWYARVTRTACGLLLDHETIENIPSDGALPCGRCLAATAGIVGLESI</sequence>
<organism evidence="1 2">
    <name type="scientific">Saccharopolyspora flava</name>
    <dbReference type="NCBI Taxonomy" id="95161"/>
    <lineage>
        <taxon>Bacteria</taxon>
        <taxon>Bacillati</taxon>
        <taxon>Actinomycetota</taxon>
        <taxon>Actinomycetes</taxon>
        <taxon>Pseudonocardiales</taxon>
        <taxon>Pseudonocardiaceae</taxon>
        <taxon>Saccharopolyspora</taxon>
    </lineage>
</organism>